<feature type="non-terminal residue" evidence="2">
    <location>
        <position position="165"/>
    </location>
</feature>
<evidence type="ECO:0000313" key="2">
    <source>
        <dbReference type="EMBL" id="CAA9354134.1"/>
    </source>
</evidence>
<proteinExistence type="predicted"/>
<feature type="non-terminal residue" evidence="2">
    <location>
        <position position="1"/>
    </location>
</feature>
<gene>
    <name evidence="2" type="ORF">AVDCRST_MAG16-2524</name>
</gene>
<feature type="compositionally biased region" description="Basic residues" evidence="1">
    <location>
        <begin position="1"/>
        <end position="14"/>
    </location>
</feature>
<feature type="compositionally biased region" description="Basic residues" evidence="1">
    <location>
        <begin position="96"/>
        <end position="114"/>
    </location>
</feature>
<dbReference type="AlphaFoldDB" id="A0A6J4MCB3"/>
<sequence>ERTRSRRPGHRARPHPLDLPASGERAPGVVRPRLAPHRAGQRRRGAHDAVLQRAARVPAHRDDRQPGLPRLDALLLRHRPRQPAGVLRLPRPGQRAVRRGAGRAAPHRHLRRARALGAPARQARRRGRAVRPPQRDLAVLLGARRRAPRADLRPARRDVRRQGPL</sequence>
<protein>
    <submittedName>
        <fullName evidence="2">Uncharacterized protein</fullName>
    </submittedName>
</protein>
<reference evidence="2" key="1">
    <citation type="submission" date="2020-02" db="EMBL/GenBank/DDBJ databases">
        <authorList>
            <person name="Meier V. D."/>
        </authorList>
    </citation>
    <scope>NUCLEOTIDE SEQUENCE</scope>
    <source>
        <strain evidence="2">AVDCRST_MAG16</strain>
    </source>
</reference>
<feature type="region of interest" description="Disordered" evidence="1">
    <location>
        <begin position="1"/>
        <end position="50"/>
    </location>
</feature>
<feature type="compositionally biased region" description="Basic residues" evidence="1">
    <location>
        <begin position="34"/>
        <end position="45"/>
    </location>
</feature>
<accession>A0A6J4MCB3</accession>
<evidence type="ECO:0000256" key="1">
    <source>
        <dbReference type="SAM" id="MobiDB-lite"/>
    </source>
</evidence>
<organism evidence="2">
    <name type="scientific">uncultured Frankineae bacterium</name>
    <dbReference type="NCBI Taxonomy" id="437475"/>
    <lineage>
        <taxon>Bacteria</taxon>
        <taxon>Bacillati</taxon>
        <taxon>Actinomycetota</taxon>
        <taxon>Actinomycetes</taxon>
        <taxon>Frankiales</taxon>
        <taxon>environmental samples</taxon>
    </lineage>
</organism>
<name>A0A6J4MCB3_9ACTN</name>
<dbReference type="EMBL" id="CADCUE010000238">
    <property type="protein sequence ID" value="CAA9354134.1"/>
    <property type="molecule type" value="Genomic_DNA"/>
</dbReference>
<feature type="compositionally biased region" description="Low complexity" evidence="1">
    <location>
        <begin position="130"/>
        <end position="142"/>
    </location>
</feature>
<feature type="compositionally biased region" description="Basic and acidic residues" evidence="1">
    <location>
        <begin position="148"/>
        <end position="165"/>
    </location>
</feature>
<feature type="region of interest" description="Disordered" evidence="1">
    <location>
        <begin position="82"/>
        <end position="165"/>
    </location>
</feature>